<gene>
    <name evidence="1" type="ORF">SEPCBS119000_002583</name>
</gene>
<evidence type="ECO:0000313" key="1">
    <source>
        <dbReference type="EMBL" id="CAK7267505.1"/>
    </source>
</evidence>
<dbReference type="EMBL" id="CAWUON010000028">
    <property type="protein sequence ID" value="CAK7267505.1"/>
    <property type="molecule type" value="Genomic_DNA"/>
</dbReference>
<name>A0ABP0DK76_9PEZI</name>
<comment type="caution">
    <text evidence="1">The sequence shown here is derived from an EMBL/GenBank/DDBJ whole genome shotgun (WGS) entry which is preliminary data.</text>
</comment>
<proteinExistence type="predicted"/>
<reference evidence="1 2" key="1">
    <citation type="submission" date="2024-01" db="EMBL/GenBank/DDBJ databases">
        <authorList>
            <person name="Allen C."/>
            <person name="Tagirdzhanova G."/>
        </authorList>
    </citation>
    <scope>NUCLEOTIDE SEQUENCE [LARGE SCALE GENOMIC DNA]</scope>
    <source>
        <strain evidence="1 2">CBS 119000</strain>
    </source>
</reference>
<dbReference type="Proteomes" id="UP001642502">
    <property type="component" value="Unassembled WGS sequence"/>
</dbReference>
<organism evidence="1 2">
    <name type="scientific">Sporothrix epigloea</name>
    <dbReference type="NCBI Taxonomy" id="1892477"/>
    <lineage>
        <taxon>Eukaryota</taxon>
        <taxon>Fungi</taxon>
        <taxon>Dikarya</taxon>
        <taxon>Ascomycota</taxon>
        <taxon>Pezizomycotina</taxon>
        <taxon>Sordariomycetes</taxon>
        <taxon>Sordariomycetidae</taxon>
        <taxon>Ophiostomatales</taxon>
        <taxon>Ophiostomataceae</taxon>
        <taxon>Sporothrix</taxon>
    </lineage>
</organism>
<keyword evidence="2" id="KW-1185">Reference proteome</keyword>
<sequence>MHTEIYAPISVSPQRKSLQIVTTTELFPSLTANPEPTVPFIMSYTGADDAAISIELPQFVLQDYDYTVPAAPPPSPVSFPH</sequence>
<accession>A0ABP0DK76</accession>
<evidence type="ECO:0000313" key="2">
    <source>
        <dbReference type="Proteomes" id="UP001642502"/>
    </source>
</evidence>
<protein>
    <submittedName>
        <fullName evidence="1">Uncharacterized protein</fullName>
    </submittedName>
</protein>